<keyword evidence="5" id="KW-0598">Phosphotransferase system</keyword>
<evidence type="ECO:0000256" key="4">
    <source>
        <dbReference type="ARBA" id="ARBA00022679"/>
    </source>
</evidence>
<comment type="caution">
    <text evidence="8">The sequence shown here is derived from an EMBL/GenBank/DDBJ whole genome shotgun (WGS) entry which is preliminary data.</text>
</comment>
<dbReference type="PROSITE" id="PS00371">
    <property type="entry name" value="PTS_EIIA_TYPE_1_HIS"/>
    <property type="match status" value="1"/>
</dbReference>
<evidence type="ECO:0000256" key="2">
    <source>
        <dbReference type="ARBA" id="ARBA00022448"/>
    </source>
</evidence>
<evidence type="ECO:0000256" key="5">
    <source>
        <dbReference type="ARBA" id="ARBA00022683"/>
    </source>
</evidence>
<dbReference type="InterPro" id="IPR001127">
    <property type="entry name" value="PTS_EIIA_1_perm"/>
</dbReference>
<evidence type="ECO:0000313" key="8">
    <source>
        <dbReference type="EMBL" id="MBK5898093.1"/>
    </source>
</evidence>
<evidence type="ECO:0000256" key="1">
    <source>
        <dbReference type="ARBA" id="ARBA00004496"/>
    </source>
</evidence>
<proteinExistence type="predicted"/>
<keyword evidence="3 8" id="KW-0762">Sugar transport</keyword>
<evidence type="ECO:0000256" key="6">
    <source>
        <dbReference type="ARBA" id="ARBA00022777"/>
    </source>
</evidence>
<dbReference type="Gene3D" id="2.70.70.10">
    <property type="entry name" value="Glucose Permease (Domain IIA)"/>
    <property type="match status" value="1"/>
</dbReference>
<comment type="subcellular location">
    <subcellularLocation>
        <location evidence="1">Cytoplasm</location>
    </subcellularLocation>
</comment>
<keyword evidence="4" id="KW-0808">Transferase</keyword>
<dbReference type="PANTHER" id="PTHR45008">
    <property type="entry name" value="PTS SYSTEM GLUCOSE-SPECIFIC EIIA COMPONENT"/>
    <property type="match status" value="1"/>
</dbReference>
<dbReference type="SUPFAM" id="SSF51261">
    <property type="entry name" value="Duplicated hybrid motif"/>
    <property type="match status" value="1"/>
</dbReference>
<dbReference type="Proteomes" id="UP000604730">
    <property type="component" value="Unassembled WGS sequence"/>
</dbReference>
<keyword evidence="2" id="KW-0813">Transport</keyword>
<dbReference type="PANTHER" id="PTHR45008:SF1">
    <property type="entry name" value="PTS SYSTEM GLUCOSE-SPECIFIC EIIA COMPONENT"/>
    <property type="match status" value="1"/>
</dbReference>
<keyword evidence="9" id="KW-1185">Reference proteome</keyword>
<gene>
    <name evidence="8" type="ORF">JJN12_09950</name>
</gene>
<organism evidence="8 9">
    <name type="scientific">Catonella massiliensis</name>
    <dbReference type="NCBI Taxonomy" id="2799636"/>
    <lineage>
        <taxon>Bacteria</taxon>
        <taxon>Bacillati</taxon>
        <taxon>Bacillota</taxon>
        <taxon>Clostridia</taxon>
        <taxon>Lachnospirales</taxon>
        <taxon>Lachnospiraceae</taxon>
        <taxon>Catonella</taxon>
    </lineage>
</organism>
<evidence type="ECO:0000259" key="7">
    <source>
        <dbReference type="PROSITE" id="PS51093"/>
    </source>
</evidence>
<evidence type="ECO:0000256" key="3">
    <source>
        <dbReference type="ARBA" id="ARBA00022597"/>
    </source>
</evidence>
<dbReference type="PROSITE" id="PS51093">
    <property type="entry name" value="PTS_EIIA_TYPE_1"/>
    <property type="match status" value="1"/>
</dbReference>
<dbReference type="EMBL" id="JAEPRJ010000001">
    <property type="protein sequence ID" value="MBK5898093.1"/>
    <property type="molecule type" value="Genomic_DNA"/>
</dbReference>
<evidence type="ECO:0000313" key="9">
    <source>
        <dbReference type="Proteomes" id="UP000604730"/>
    </source>
</evidence>
<sequence length="156" mass="17107">MFFKKKELEIVSPVKGKLISIKDVPDITFSEEMVGKGVAVIPEENELYSPVCGTVTTVFPTSHAIGLTTKDGIDILLHIGLDTVNLKGEGFDVKVKEGDEVKAGDLLVVADFEKIKLAGYRLETPVIICNPEQCKKLTYTKPQAVNKGDVIIKYLK</sequence>
<dbReference type="RefSeq" id="WP_208429533.1">
    <property type="nucleotide sequence ID" value="NZ_JAEPRJ010000001.1"/>
</dbReference>
<name>A0ABS1J1S5_9FIRM</name>
<dbReference type="NCBIfam" id="TIGR00830">
    <property type="entry name" value="PTBA"/>
    <property type="match status" value="1"/>
</dbReference>
<reference evidence="8 9" key="1">
    <citation type="submission" date="2021-01" db="EMBL/GenBank/DDBJ databases">
        <title>Isolation and description of Catonella massiliensis sp. nov., a novel Catonella species, isolated from a stable periodontitis subject.</title>
        <authorList>
            <person name="Antezack A."/>
            <person name="Boxberger M."/>
            <person name="La Scola B."/>
            <person name="Monnet-Corti V."/>
        </authorList>
    </citation>
    <scope>NUCLEOTIDE SEQUENCE [LARGE SCALE GENOMIC DNA]</scope>
    <source>
        <strain evidence="8 9">Marseille-Q4567</strain>
    </source>
</reference>
<accession>A0ABS1J1S5</accession>
<keyword evidence="6" id="KW-0418">Kinase</keyword>
<protein>
    <submittedName>
        <fullName evidence="8">PTS glucose transporter subunit IIA</fullName>
    </submittedName>
</protein>
<dbReference type="Pfam" id="PF00358">
    <property type="entry name" value="PTS_EIIA_1"/>
    <property type="match status" value="1"/>
</dbReference>
<feature type="domain" description="PTS EIIA type-1" evidence="7">
    <location>
        <begin position="26"/>
        <end position="130"/>
    </location>
</feature>
<dbReference type="InterPro" id="IPR050890">
    <property type="entry name" value="PTS_EIIA_component"/>
</dbReference>
<dbReference type="InterPro" id="IPR011055">
    <property type="entry name" value="Dup_hybrid_motif"/>
</dbReference>